<name>A0A2T7BIQ5_9BACT</name>
<evidence type="ECO:0000313" key="2">
    <source>
        <dbReference type="EMBL" id="PUZ26169.1"/>
    </source>
</evidence>
<organism evidence="2 3">
    <name type="scientific">Chitinophaga parva</name>
    <dbReference type="NCBI Taxonomy" id="2169414"/>
    <lineage>
        <taxon>Bacteria</taxon>
        <taxon>Pseudomonadati</taxon>
        <taxon>Bacteroidota</taxon>
        <taxon>Chitinophagia</taxon>
        <taxon>Chitinophagales</taxon>
        <taxon>Chitinophagaceae</taxon>
        <taxon>Chitinophaga</taxon>
    </lineage>
</organism>
<gene>
    <name evidence="2" type="ORF">DCC81_18200</name>
</gene>
<dbReference type="Gene3D" id="3.40.50.1820">
    <property type="entry name" value="alpha/beta hydrolase"/>
    <property type="match status" value="1"/>
</dbReference>
<comment type="caution">
    <text evidence="2">The sequence shown here is derived from an EMBL/GenBank/DDBJ whole genome shotgun (WGS) entry which is preliminary data.</text>
</comment>
<dbReference type="EMBL" id="QCYK01000002">
    <property type="protein sequence ID" value="PUZ26169.1"/>
    <property type="molecule type" value="Genomic_DNA"/>
</dbReference>
<dbReference type="InterPro" id="IPR000073">
    <property type="entry name" value="AB_hydrolase_1"/>
</dbReference>
<sequence length="270" mass="28986">MQYFLTAGGLRIHYHRRGSGPRGIIFIPQASGDGFSWQASMESPALADFQRVYIDPAGHGQSAFSAAPDEDYTVPGMGATLAATIAALQLTDYILVTASLGSNIAAEALPLLHGCKGLFMVGPCVLGQGITPAEIITAFPYAGLLTAAHPPDEDLQHYMQGLVVRQDAATITRLVNAYRNTDPQFRVSLGASLARAAWSDEISNLQQAGLPVAIVFGENEAIVNMQYLDNVPLPRWQNQVHVIKAAGHLAQLDQPAVFEALLCRFIADVF</sequence>
<dbReference type="RefSeq" id="WP_108688007.1">
    <property type="nucleotide sequence ID" value="NZ_QCYK01000002.1"/>
</dbReference>
<dbReference type="InterPro" id="IPR029058">
    <property type="entry name" value="AB_hydrolase_fold"/>
</dbReference>
<dbReference type="SUPFAM" id="SSF53474">
    <property type="entry name" value="alpha/beta-Hydrolases"/>
    <property type="match status" value="1"/>
</dbReference>
<accession>A0A2T7BIQ5</accession>
<proteinExistence type="predicted"/>
<dbReference type="OrthoDB" id="9799612at2"/>
<dbReference type="Pfam" id="PF12697">
    <property type="entry name" value="Abhydrolase_6"/>
    <property type="match status" value="1"/>
</dbReference>
<reference evidence="2 3" key="1">
    <citation type="submission" date="2018-04" db="EMBL/GenBank/DDBJ databases">
        <title>Chitinophaga fuyangensis sp. nov., isolated from soil in a chemical factory.</title>
        <authorList>
            <person name="Chen K."/>
        </authorList>
    </citation>
    <scope>NUCLEOTIDE SEQUENCE [LARGE SCALE GENOMIC DNA]</scope>
    <source>
        <strain evidence="2 3">LY-1</strain>
    </source>
</reference>
<dbReference type="Proteomes" id="UP000244450">
    <property type="component" value="Unassembled WGS sequence"/>
</dbReference>
<keyword evidence="3" id="KW-1185">Reference proteome</keyword>
<evidence type="ECO:0000313" key="3">
    <source>
        <dbReference type="Proteomes" id="UP000244450"/>
    </source>
</evidence>
<feature type="domain" description="AB hydrolase-1" evidence="1">
    <location>
        <begin position="34"/>
        <end position="260"/>
    </location>
</feature>
<protein>
    <recommendedName>
        <fullName evidence="1">AB hydrolase-1 domain-containing protein</fullName>
    </recommendedName>
</protein>
<evidence type="ECO:0000259" key="1">
    <source>
        <dbReference type="Pfam" id="PF12697"/>
    </source>
</evidence>
<dbReference type="AlphaFoldDB" id="A0A2T7BIQ5"/>